<dbReference type="InterPro" id="IPR017441">
    <property type="entry name" value="Protein_kinase_ATP_BS"/>
</dbReference>
<sequence length="827" mass="90948">MNADHYAAVRRLYETVADLPPSQRSAHLQSLSNDAALIAEVLDLFQAGESATTGWINRPLRGALQDALQSEVKPGDVIGAWRIESELGQGGMGQVFRVARCDGHFEQLAAMKLLQGAPSRERLAHLARERQVLAKLTHPNIARLYDGGETDHGQPYLVMELVDGVAIDRYCQDRQLSRNAILNLFIEASQAVAFAHRQLIVHCDLKPSNLLINRDGRPILLDFGIARLHQDDAAEGDPDPALHAFTPRYASPEQRGGDAITTSSDIFSLGLLLAELLDQHRLSDAELAAVVAKASAEVPSDRYASVDALCDDLRRYQSHQPLLAVRARRTYRTRKFVQRHWPWLLVAALFVVIVSGFTLRVLRESERARAAEHQALADRDHAREAEAASRQTNDFLISIFNASNPNAESGDLKASTLISAAEQRLDTEMKGQPAIQAEILSALGLVQANMGQRDAGRRNLERAIAIERGLDRPLVLATMLMRLSVLVTNTDGIAAGEVFTREALTLRETHGAPDSVELAESLNLMASTLSQSGRPQEAVPMYERALAILKPNYPDSTVLADTYAAYGMHERYFGKLERALLLQEQGLAIAASAYGERHPNYLANQLWYAYTLSALRRSAEAETAFRRNLSLRKALHGDGNMLVVEPMIGLATMLNEAQRPDEALAIAVEAQAITARSASPQSVESIAILNNIAAAHYAKGRFNEAAKACREALDLMAERGDRGPQYVQMQTSLIAYYTQAGDLRHAGLVLDEAEPLAQTLFPADHYLNVTLALNRAAWLLRSGRPSESRALVTKIEAALPKDDPKLSMYETSLRNLHQGLDEVESPK</sequence>
<dbReference type="PANTHER" id="PTHR43289">
    <property type="entry name" value="MITOGEN-ACTIVATED PROTEIN KINASE KINASE KINASE 20-RELATED"/>
    <property type="match status" value="1"/>
</dbReference>
<dbReference type="Pfam" id="PF00069">
    <property type="entry name" value="Pkinase"/>
    <property type="match status" value="1"/>
</dbReference>
<dbReference type="Pfam" id="PF13374">
    <property type="entry name" value="TPR_10"/>
    <property type="match status" value="1"/>
</dbReference>
<dbReference type="PROSITE" id="PS00108">
    <property type="entry name" value="PROTEIN_KINASE_ST"/>
    <property type="match status" value="1"/>
</dbReference>
<dbReference type="Pfam" id="PF13424">
    <property type="entry name" value="TPR_12"/>
    <property type="match status" value="1"/>
</dbReference>
<evidence type="ECO:0000256" key="2">
    <source>
        <dbReference type="ARBA" id="ARBA00022741"/>
    </source>
</evidence>
<keyword evidence="6" id="KW-0472">Membrane</keyword>
<keyword evidence="1" id="KW-0808">Transferase</keyword>
<dbReference type="KEGG" id="xba:C7S18_03175"/>
<dbReference type="OrthoDB" id="9783151at2"/>
<name>A0A2P1PN41_9GAMM</name>
<proteinExistence type="predicted"/>
<dbReference type="AlphaFoldDB" id="A0A2P1PN41"/>
<dbReference type="Gene3D" id="3.30.200.20">
    <property type="entry name" value="Phosphorylase Kinase, domain 1"/>
    <property type="match status" value="1"/>
</dbReference>
<dbReference type="InterPro" id="IPR011009">
    <property type="entry name" value="Kinase-like_dom_sf"/>
</dbReference>
<evidence type="ECO:0000256" key="4">
    <source>
        <dbReference type="ARBA" id="ARBA00022840"/>
    </source>
</evidence>
<dbReference type="RefSeq" id="WP_106890181.1">
    <property type="nucleotide sequence ID" value="NZ_CP027860.1"/>
</dbReference>
<keyword evidence="3" id="KW-0418">Kinase</keyword>
<dbReference type="Proteomes" id="UP000241074">
    <property type="component" value="Chromosome"/>
</dbReference>
<evidence type="ECO:0000313" key="9">
    <source>
        <dbReference type="Proteomes" id="UP000241074"/>
    </source>
</evidence>
<dbReference type="SUPFAM" id="SSF48452">
    <property type="entry name" value="TPR-like"/>
    <property type="match status" value="2"/>
</dbReference>
<keyword evidence="6" id="KW-0812">Transmembrane</keyword>
<dbReference type="InterPro" id="IPR019734">
    <property type="entry name" value="TPR_rpt"/>
</dbReference>
<evidence type="ECO:0000313" key="8">
    <source>
        <dbReference type="EMBL" id="AVP96252.1"/>
    </source>
</evidence>
<dbReference type="PROSITE" id="PS00107">
    <property type="entry name" value="PROTEIN_KINASE_ATP"/>
    <property type="match status" value="1"/>
</dbReference>
<evidence type="ECO:0000259" key="7">
    <source>
        <dbReference type="PROSITE" id="PS50011"/>
    </source>
</evidence>
<dbReference type="InterPro" id="IPR000719">
    <property type="entry name" value="Prot_kinase_dom"/>
</dbReference>
<dbReference type="SMART" id="SM00028">
    <property type="entry name" value="TPR"/>
    <property type="match status" value="3"/>
</dbReference>
<dbReference type="GO" id="GO:0004674">
    <property type="term" value="F:protein serine/threonine kinase activity"/>
    <property type="evidence" value="ECO:0007669"/>
    <property type="project" value="TreeGrafter"/>
</dbReference>
<reference evidence="8 9" key="1">
    <citation type="submission" date="2018-03" db="EMBL/GenBank/DDBJ databases">
        <title>Ahniella affigens gen. nov., sp. nov., a gammaproteobacterium isolated from sandy soil near a stream.</title>
        <authorList>
            <person name="Ko Y."/>
            <person name="Kim J.-H."/>
        </authorList>
    </citation>
    <scope>NUCLEOTIDE SEQUENCE [LARGE SCALE GENOMIC DNA]</scope>
    <source>
        <strain evidence="8 9">D13</strain>
    </source>
</reference>
<dbReference type="InterPro" id="IPR008271">
    <property type="entry name" value="Ser/Thr_kinase_AS"/>
</dbReference>
<evidence type="ECO:0000256" key="3">
    <source>
        <dbReference type="ARBA" id="ARBA00022777"/>
    </source>
</evidence>
<evidence type="ECO:0000256" key="6">
    <source>
        <dbReference type="SAM" id="Phobius"/>
    </source>
</evidence>
<dbReference type="SMART" id="SM00220">
    <property type="entry name" value="S_TKc"/>
    <property type="match status" value="1"/>
</dbReference>
<dbReference type="PANTHER" id="PTHR43289:SF34">
    <property type="entry name" value="SERINE_THREONINE-PROTEIN KINASE YBDM-RELATED"/>
    <property type="match status" value="1"/>
</dbReference>
<keyword evidence="2 5" id="KW-0547">Nucleotide-binding</keyword>
<dbReference type="Gene3D" id="1.25.40.10">
    <property type="entry name" value="Tetratricopeptide repeat domain"/>
    <property type="match status" value="2"/>
</dbReference>
<dbReference type="Gene3D" id="1.10.510.10">
    <property type="entry name" value="Transferase(Phosphotransferase) domain 1"/>
    <property type="match status" value="1"/>
</dbReference>
<evidence type="ECO:0000256" key="1">
    <source>
        <dbReference type="ARBA" id="ARBA00022679"/>
    </source>
</evidence>
<accession>A0A2P1PN41</accession>
<evidence type="ECO:0000256" key="5">
    <source>
        <dbReference type="PROSITE-ProRule" id="PRU10141"/>
    </source>
</evidence>
<keyword evidence="4 5" id="KW-0067">ATP-binding</keyword>
<organism evidence="8 9">
    <name type="scientific">Ahniella affigens</name>
    <dbReference type="NCBI Taxonomy" id="2021234"/>
    <lineage>
        <taxon>Bacteria</taxon>
        <taxon>Pseudomonadati</taxon>
        <taxon>Pseudomonadota</taxon>
        <taxon>Gammaproteobacteria</taxon>
        <taxon>Lysobacterales</taxon>
        <taxon>Rhodanobacteraceae</taxon>
        <taxon>Ahniella</taxon>
    </lineage>
</organism>
<keyword evidence="9" id="KW-1185">Reference proteome</keyword>
<protein>
    <recommendedName>
        <fullName evidence="7">Protein kinase domain-containing protein</fullName>
    </recommendedName>
</protein>
<dbReference type="SUPFAM" id="SSF56112">
    <property type="entry name" value="Protein kinase-like (PK-like)"/>
    <property type="match status" value="1"/>
</dbReference>
<keyword evidence="6" id="KW-1133">Transmembrane helix</keyword>
<feature type="binding site" evidence="5">
    <location>
        <position position="112"/>
    </location>
    <ligand>
        <name>ATP</name>
        <dbReference type="ChEBI" id="CHEBI:30616"/>
    </ligand>
</feature>
<dbReference type="InterPro" id="IPR011990">
    <property type="entry name" value="TPR-like_helical_dom_sf"/>
</dbReference>
<gene>
    <name evidence="8" type="ORF">C7S18_03175</name>
</gene>
<dbReference type="PROSITE" id="PS50011">
    <property type="entry name" value="PROTEIN_KINASE_DOM"/>
    <property type="match status" value="1"/>
</dbReference>
<dbReference type="EMBL" id="CP027860">
    <property type="protein sequence ID" value="AVP96252.1"/>
    <property type="molecule type" value="Genomic_DNA"/>
</dbReference>
<dbReference type="CDD" id="cd14014">
    <property type="entry name" value="STKc_PknB_like"/>
    <property type="match status" value="1"/>
</dbReference>
<feature type="transmembrane region" description="Helical" evidence="6">
    <location>
        <begin position="341"/>
        <end position="362"/>
    </location>
</feature>
<feature type="domain" description="Protein kinase" evidence="7">
    <location>
        <begin position="81"/>
        <end position="384"/>
    </location>
</feature>
<dbReference type="GO" id="GO:0005524">
    <property type="term" value="F:ATP binding"/>
    <property type="evidence" value="ECO:0007669"/>
    <property type="project" value="UniProtKB-UniRule"/>
</dbReference>
<reference evidence="8 9" key="2">
    <citation type="submission" date="2018-03" db="EMBL/GenBank/DDBJ databases">
        <authorList>
            <person name="Keele B.F."/>
        </authorList>
    </citation>
    <scope>NUCLEOTIDE SEQUENCE [LARGE SCALE GENOMIC DNA]</scope>
    <source>
        <strain evidence="8 9">D13</strain>
    </source>
</reference>